<dbReference type="EMBL" id="MU866098">
    <property type="protein sequence ID" value="KAK4180491.1"/>
    <property type="molecule type" value="Genomic_DNA"/>
</dbReference>
<dbReference type="Proteomes" id="UP001302321">
    <property type="component" value="Unassembled WGS sequence"/>
</dbReference>
<gene>
    <name evidence="2" type="ORF">QBC36DRAFT_307264</name>
</gene>
<feature type="chain" id="PRO_5042911136" evidence="1">
    <location>
        <begin position="20"/>
        <end position="129"/>
    </location>
</feature>
<dbReference type="AlphaFoldDB" id="A0AAN6WES5"/>
<sequence>MAPFSQLLTLALMPLIALAAPPNAAVEKRDTPGNVQVCTAPSWGGDCDVVSIGITGACQPIPSPWQYNIGSMGPDRGAICRLYDSAHPTCTGSGLAILSYPGSTNLITPRDFPGYNAAYWNCQPCSSCQ</sequence>
<keyword evidence="1" id="KW-0732">Signal</keyword>
<keyword evidence="3" id="KW-1185">Reference proteome</keyword>
<evidence type="ECO:0000256" key="1">
    <source>
        <dbReference type="SAM" id="SignalP"/>
    </source>
</evidence>
<comment type="caution">
    <text evidence="2">The sequence shown here is derived from an EMBL/GenBank/DDBJ whole genome shotgun (WGS) entry which is preliminary data.</text>
</comment>
<name>A0AAN6WES5_9PEZI</name>
<accession>A0AAN6WES5</accession>
<reference evidence="2" key="1">
    <citation type="journal article" date="2023" name="Mol. Phylogenet. Evol.">
        <title>Genome-scale phylogeny and comparative genomics of the fungal order Sordariales.</title>
        <authorList>
            <person name="Hensen N."/>
            <person name="Bonometti L."/>
            <person name="Westerberg I."/>
            <person name="Brannstrom I.O."/>
            <person name="Guillou S."/>
            <person name="Cros-Aarteil S."/>
            <person name="Calhoun S."/>
            <person name="Haridas S."/>
            <person name="Kuo A."/>
            <person name="Mondo S."/>
            <person name="Pangilinan J."/>
            <person name="Riley R."/>
            <person name="LaButti K."/>
            <person name="Andreopoulos B."/>
            <person name="Lipzen A."/>
            <person name="Chen C."/>
            <person name="Yan M."/>
            <person name="Daum C."/>
            <person name="Ng V."/>
            <person name="Clum A."/>
            <person name="Steindorff A."/>
            <person name="Ohm R.A."/>
            <person name="Martin F."/>
            <person name="Silar P."/>
            <person name="Natvig D.O."/>
            <person name="Lalanne C."/>
            <person name="Gautier V."/>
            <person name="Ament-Velasquez S.L."/>
            <person name="Kruys A."/>
            <person name="Hutchinson M.I."/>
            <person name="Powell A.J."/>
            <person name="Barry K."/>
            <person name="Miller A.N."/>
            <person name="Grigoriev I.V."/>
            <person name="Debuchy R."/>
            <person name="Gladieux P."/>
            <person name="Hiltunen Thoren M."/>
            <person name="Johannesson H."/>
        </authorList>
    </citation>
    <scope>NUCLEOTIDE SEQUENCE</scope>
    <source>
        <strain evidence="2">CBS 892.96</strain>
    </source>
</reference>
<evidence type="ECO:0000313" key="3">
    <source>
        <dbReference type="Proteomes" id="UP001302321"/>
    </source>
</evidence>
<feature type="signal peptide" evidence="1">
    <location>
        <begin position="1"/>
        <end position="19"/>
    </location>
</feature>
<protein>
    <submittedName>
        <fullName evidence="2">Uncharacterized protein</fullName>
    </submittedName>
</protein>
<proteinExistence type="predicted"/>
<evidence type="ECO:0000313" key="2">
    <source>
        <dbReference type="EMBL" id="KAK4180491.1"/>
    </source>
</evidence>
<organism evidence="2 3">
    <name type="scientific">Triangularia setosa</name>
    <dbReference type="NCBI Taxonomy" id="2587417"/>
    <lineage>
        <taxon>Eukaryota</taxon>
        <taxon>Fungi</taxon>
        <taxon>Dikarya</taxon>
        <taxon>Ascomycota</taxon>
        <taxon>Pezizomycotina</taxon>
        <taxon>Sordariomycetes</taxon>
        <taxon>Sordariomycetidae</taxon>
        <taxon>Sordariales</taxon>
        <taxon>Podosporaceae</taxon>
        <taxon>Triangularia</taxon>
    </lineage>
</organism>
<reference evidence="2" key="2">
    <citation type="submission" date="2023-05" db="EMBL/GenBank/DDBJ databases">
        <authorList>
            <consortium name="Lawrence Berkeley National Laboratory"/>
            <person name="Steindorff A."/>
            <person name="Hensen N."/>
            <person name="Bonometti L."/>
            <person name="Westerberg I."/>
            <person name="Brannstrom I.O."/>
            <person name="Guillou S."/>
            <person name="Cros-Aarteil S."/>
            <person name="Calhoun S."/>
            <person name="Haridas S."/>
            <person name="Kuo A."/>
            <person name="Mondo S."/>
            <person name="Pangilinan J."/>
            <person name="Riley R."/>
            <person name="Labutti K."/>
            <person name="Andreopoulos B."/>
            <person name="Lipzen A."/>
            <person name="Chen C."/>
            <person name="Yanf M."/>
            <person name="Daum C."/>
            <person name="Ng V."/>
            <person name="Clum A."/>
            <person name="Ohm R."/>
            <person name="Martin F."/>
            <person name="Silar P."/>
            <person name="Natvig D."/>
            <person name="Lalanne C."/>
            <person name="Gautier V."/>
            <person name="Ament-Velasquez S.L."/>
            <person name="Kruys A."/>
            <person name="Hutchinson M.I."/>
            <person name="Powell A.J."/>
            <person name="Barry K."/>
            <person name="Miller A.N."/>
            <person name="Grigoriev I.V."/>
            <person name="Debuchy R."/>
            <person name="Gladieux P."/>
            <person name="Thoren M.H."/>
            <person name="Johannesson H."/>
        </authorList>
    </citation>
    <scope>NUCLEOTIDE SEQUENCE</scope>
    <source>
        <strain evidence="2">CBS 892.96</strain>
    </source>
</reference>